<name>A0A835CIL4_9FABA</name>
<keyword evidence="2" id="KW-1185">Reference proteome</keyword>
<organism evidence="1 2">
    <name type="scientific">Senna tora</name>
    <dbReference type="NCBI Taxonomy" id="362788"/>
    <lineage>
        <taxon>Eukaryota</taxon>
        <taxon>Viridiplantae</taxon>
        <taxon>Streptophyta</taxon>
        <taxon>Embryophyta</taxon>
        <taxon>Tracheophyta</taxon>
        <taxon>Spermatophyta</taxon>
        <taxon>Magnoliopsida</taxon>
        <taxon>eudicotyledons</taxon>
        <taxon>Gunneridae</taxon>
        <taxon>Pentapetalae</taxon>
        <taxon>rosids</taxon>
        <taxon>fabids</taxon>
        <taxon>Fabales</taxon>
        <taxon>Fabaceae</taxon>
        <taxon>Caesalpinioideae</taxon>
        <taxon>Cassia clade</taxon>
        <taxon>Senna</taxon>
    </lineage>
</organism>
<comment type="caution">
    <text evidence="1">The sequence shown here is derived from an EMBL/GenBank/DDBJ whole genome shotgun (WGS) entry which is preliminary data.</text>
</comment>
<dbReference type="AlphaFoldDB" id="A0A835CIL4"/>
<dbReference type="Proteomes" id="UP000634136">
    <property type="component" value="Unassembled WGS sequence"/>
</dbReference>
<evidence type="ECO:0000313" key="1">
    <source>
        <dbReference type="EMBL" id="KAF7844556.1"/>
    </source>
</evidence>
<dbReference type="EMBL" id="JAAIUW010000001">
    <property type="protein sequence ID" value="KAF7844556.1"/>
    <property type="molecule type" value="Genomic_DNA"/>
</dbReference>
<proteinExistence type="predicted"/>
<sequence length="78" mass="8922">MGRRWGLYTTSVPKKGFWVWRGRGRTVARGRGVPEHCVGVSCVASMVLRYVHGGPTATFGRKWFRVLEKREEENDKNA</sequence>
<evidence type="ECO:0000313" key="2">
    <source>
        <dbReference type="Proteomes" id="UP000634136"/>
    </source>
</evidence>
<protein>
    <submittedName>
        <fullName evidence="1">Uncharacterized protein</fullName>
    </submittedName>
</protein>
<gene>
    <name evidence="1" type="ORF">G2W53_001461</name>
</gene>
<reference evidence="1" key="1">
    <citation type="submission" date="2020-09" db="EMBL/GenBank/DDBJ databases">
        <title>Genome-Enabled Discovery of Anthraquinone Biosynthesis in Senna tora.</title>
        <authorList>
            <person name="Kang S.-H."/>
            <person name="Pandey R.P."/>
            <person name="Lee C.-M."/>
            <person name="Sim J.-S."/>
            <person name="Jeong J.-T."/>
            <person name="Choi B.-S."/>
            <person name="Jung M."/>
            <person name="Ginzburg D."/>
            <person name="Zhao K."/>
            <person name="Won S.Y."/>
            <person name="Oh T.-J."/>
            <person name="Yu Y."/>
            <person name="Kim N.-H."/>
            <person name="Lee O.R."/>
            <person name="Lee T.-H."/>
            <person name="Bashyal P."/>
            <person name="Kim T.-S."/>
            <person name="Lee W.-H."/>
            <person name="Kawkins C."/>
            <person name="Kim C.-K."/>
            <person name="Kim J.S."/>
            <person name="Ahn B.O."/>
            <person name="Rhee S.Y."/>
            <person name="Sohng J.K."/>
        </authorList>
    </citation>
    <scope>NUCLEOTIDE SEQUENCE</scope>
    <source>
        <tissue evidence="1">Leaf</tissue>
    </source>
</reference>
<accession>A0A835CIL4</accession>